<dbReference type="SUPFAM" id="SSF52922">
    <property type="entry name" value="TK C-terminal domain-like"/>
    <property type="match status" value="1"/>
</dbReference>
<accession>A0AAW5N2S7</accession>
<feature type="non-terminal residue" evidence="1">
    <location>
        <position position="91"/>
    </location>
</feature>
<comment type="caution">
    <text evidence="1">The sequence shown here is derived from an EMBL/GenBank/DDBJ whole genome shotgun (WGS) entry which is preliminary data.</text>
</comment>
<gene>
    <name evidence="1" type="ORF">NVV43_25710</name>
</gene>
<name>A0AAW5N2S7_9ESCH</name>
<organism evidence="1 2">
    <name type="scientific">Escherichia marmotae</name>
    <dbReference type="NCBI Taxonomy" id="1499973"/>
    <lineage>
        <taxon>Bacteria</taxon>
        <taxon>Pseudomonadati</taxon>
        <taxon>Pseudomonadota</taxon>
        <taxon>Gammaproteobacteria</taxon>
        <taxon>Enterobacterales</taxon>
        <taxon>Enterobacteriaceae</taxon>
        <taxon>Escherichia</taxon>
    </lineage>
</organism>
<feature type="non-terminal residue" evidence="1">
    <location>
        <position position="1"/>
    </location>
</feature>
<dbReference type="EMBL" id="JANPXH010000565">
    <property type="protein sequence ID" value="MCR6678902.1"/>
    <property type="molecule type" value="Genomic_DNA"/>
</dbReference>
<dbReference type="AlphaFoldDB" id="A0AAW5N2S7"/>
<evidence type="ECO:0000313" key="1">
    <source>
        <dbReference type="EMBL" id="MCR6678902.1"/>
    </source>
</evidence>
<protein>
    <submittedName>
        <fullName evidence="1">Uncharacterized protein</fullName>
    </submittedName>
</protein>
<reference evidence="1" key="1">
    <citation type="submission" date="2022-07" db="EMBL/GenBank/DDBJ databases">
        <title>Diversity of ethanolamine utilization by human commensal Escherichia coli.</title>
        <authorList>
            <person name="Jubelin G."/>
        </authorList>
    </citation>
    <scope>NUCLEOTIDE SEQUENCE</scope>
    <source>
        <strain evidence="1">S1</strain>
    </source>
</reference>
<sequence length="91" mass="9492">STRSVAQVERNGEDWKAGALAGGYWLREPADGAEAAIVAMGAVLPEALAAWDELSADLPGLGLLAVTSPDLLHRGWTAVQAGRWKAPRLSG</sequence>
<dbReference type="InterPro" id="IPR009014">
    <property type="entry name" value="Transketo_C/PFOR_II"/>
</dbReference>
<proteinExistence type="predicted"/>
<dbReference type="Gene3D" id="3.40.50.920">
    <property type="match status" value="1"/>
</dbReference>
<dbReference type="Proteomes" id="UP001206878">
    <property type="component" value="Unassembled WGS sequence"/>
</dbReference>
<evidence type="ECO:0000313" key="2">
    <source>
        <dbReference type="Proteomes" id="UP001206878"/>
    </source>
</evidence>